<dbReference type="Gene3D" id="3.90.190.10">
    <property type="entry name" value="Protein tyrosine phosphatase superfamily"/>
    <property type="match status" value="1"/>
</dbReference>
<dbReference type="Pfam" id="PF13350">
    <property type="entry name" value="Y_phosphatase3"/>
    <property type="match status" value="1"/>
</dbReference>
<dbReference type="GO" id="GO:0004725">
    <property type="term" value="F:protein tyrosine phosphatase activity"/>
    <property type="evidence" value="ECO:0007669"/>
    <property type="project" value="UniProtKB-EC"/>
</dbReference>
<comment type="caution">
    <text evidence="3">The sequence shown here is derived from an EMBL/GenBank/DDBJ whole genome shotgun (WGS) entry which is preliminary data.</text>
</comment>
<evidence type="ECO:0000313" key="3">
    <source>
        <dbReference type="EMBL" id="MDQ1094899.1"/>
    </source>
</evidence>
<dbReference type="PROSITE" id="PS50056">
    <property type="entry name" value="TYR_PHOSPHATASE_2"/>
    <property type="match status" value="1"/>
</dbReference>
<dbReference type="SUPFAM" id="SSF52799">
    <property type="entry name" value="(Phosphotyrosine protein) phosphatases II"/>
    <property type="match status" value="1"/>
</dbReference>
<evidence type="ECO:0000259" key="2">
    <source>
        <dbReference type="PROSITE" id="PS50056"/>
    </source>
</evidence>
<organism evidence="3 4">
    <name type="scientific">Chryseobacterium camelliae</name>
    <dbReference type="NCBI Taxonomy" id="1265445"/>
    <lineage>
        <taxon>Bacteria</taxon>
        <taxon>Pseudomonadati</taxon>
        <taxon>Bacteroidota</taxon>
        <taxon>Flavobacteriia</taxon>
        <taxon>Flavobacteriales</taxon>
        <taxon>Weeksellaceae</taxon>
        <taxon>Chryseobacterium group</taxon>
        <taxon>Chryseobacterium</taxon>
    </lineage>
</organism>
<dbReference type="InterPro" id="IPR000387">
    <property type="entry name" value="Tyr_Pase_dom"/>
</dbReference>
<evidence type="ECO:0000313" key="4">
    <source>
        <dbReference type="Proteomes" id="UP001225072"/>
    </source>
</evidence>
<dbReference type="InterPro" id="IPR029021">
    <property type="entry name" value="Prot-tyrosine_phosphatase-like"/>
</dbReference>
<protein>
    <submittedName>
        <fullName evidence="3">Protein-tyrosine phosphatase</fullName>
        <ecNumber evidence="3">3.1.3.48</ecNumber>
    </submittedName>
</protein>
<gene>
    <name evidence="3" type="ORF">QE404_000046</name>
</gene>
<dbReference type="EMBL" id="JAUTAL010000001">
    <property type="protein sequence ID" value="MDQ1094899.1"/>
    <property type="molecule type" value="Genomic_DNA"/>
</dbReference>
<comment type="similarity">
    <text evidence="1">Belongs to the protein-tyrosine phosphatase family.</text>
</comment>
<dbReference type="Proteomes" id="UP001225072">
    <property type="component" value="Unassembled WGS sequence"/>
</dbReference>
<dbReference type="InterPro" id="IPR026893">
    <property type="entry name" value="Tyr/Ser_Pase_IphP-type"/>
</dbReference>
<accession>A0ABU0TCY4</accession>
<evidence type="ECO:0000256" key="1">
    <source>
        <dbReference type="ARBA" id="ARBA00009580"/>
    </source>
</evidence>
<keyword evidence="3" id="KW-0378">Hydrolase</keyword>
<feature type="domain" description="Tyrosine specific protein phosphatases" evidence="2">
    <location>
        <begin position="137"/>
        <end position="206"/>
    </location>
</feature>
<keyword evidence="4" id="KW-1185">Reference proteome</keyword>
<name>A0ABU0TCY4_9FLAO</name>
<dbReference type="PANTHER" id="PTHR31126">
    <property type="entry name" value="TYROSINE-PROTEIN PHOSPHATASE"/>
    <property type="match status" value="1"/>
</dbReference>
<proteinExistence type="inferred from homology"/>
<dbReference type="EC" id="3.1.3.48" evidence="3"/>
<dbReference type="PANTHER" id="PTHR31126:SF1">
    <property type="entry name" value="TYROSINE SPECIFIC PROTEIN PHOSPHATASES DOMAIN-CONTAINING PROTEIN"/>
    <property type="match status" value="1"/>
</dbReference>
<sequence length="266" mass="30423">MKNMLYLFIMMFPMAFYSQVNDSLQRKIPMQGTDNFRDIGGYKTKDGKTVKWGKIYRSAALNKLTTSDTLELKKLAVKTVFDFRGPYEIAIAKDNLPKGIQWINLPYGSENIGKTMIDFTNEKKMDSLLIAVYTDLPNLTKRYKPVFQQILCSDEPIVYHCTAGKDRTGMATALLLYALGVPESTIMQDYLASNYYRKAEINKVITIPTKDGMKTLPKSVQQVKKEWLMATVHAIIKQYGSIDNYLQKEMGIGPEEIQILRKKLLE</sequence>
<reference evidence="3 4" key="1">
    <citation type="submission" date="2023-07" db="EMBL/GenBank/DDBJ databases">
        <title>Functional and genomic diversity of the sorghum phyllosphere microbiome.</title>
        <authorList>
            <person name="Shade A."/>
        </authorList>
    </citation>
    <scope>NUCLEOTIDE SEQUENCE [LARGE SCALE GENOMIC DNA]</scope>
    <source>
        <strain evidence="3 4">SORGH_AS_1064</strain>
    </source>
</reference>